<dbReference type="SMART" id="SM00607">
    <property type="entry name" value="FTP"/>
    <property type="match status" value="1"/>
</dbReference>
<reference evidence="11 13" key="2">
    <citation type="journal article" date="2013" name="Nature">
        <title>Insights into bilaterian evolution from three spiralian genomes.</title>
        <authorList>
            <person name="Simakov O."/>
            <person name="Marletaz F."/>
            <person name="Cho S.J."/>
            <person name="Edsinger-Gonzales E."/>
            <person name="Havlak P."/>
            <person name="Hellsten U."/>
            <person name="Kuo D.H."/>
            <person name="Larsson T."/>
            <person name="Lv J."/>
            <person name="Arendt D."/>
            <person name="Savage R."/>
            <person name="Osoegawa K."/>
            <person name="de Jong P."/>
            <person name="Grimwood J."/>
            <person name="Chapman J.A."/>
            <person name="Shapiro H."/>
            <person name="Aerts A."/>
            <person name="Otillar R.P."/>
            <person name="Terry A.Y."/>
            <person name="Boore J.L."/>
            <person name="Grigoriev I.V."/>
            <person name="Lindberg D.R."/>
            <person name="Seaver E.C."/>
            <person name="Weisblat D.A."/>
            <person name="Putnam N.H."/>
            <person name="Rokhsar D.S."/>
        </authorList>
    </citation>
    <scope>NUCLEOTIDE SEQUENCE</scope>
    <source>
        <strain evidence="11 13">I ESC-2004</strain>
    </source>
</reference>
<dbReference type="InterPro" id="IPR003961">
    <property type="entry name" value="FN3_dom"/>
</dbReference>
<keyword evidence="6" id="KW-0106">Calcium</keyword>
<keyword evidence="8" id="KW-0472">Membrane</keyword>
<dbReference type="HOGENOM" id="CLU_038091_0_0_1"/>
<dbReference type="AlphaFoldDB" id="R7UDP6"/>
<evidence type="ECO:0000313" key="11">
    <source>
        <dbReference type="EMBL" id="ELU01382.1"/>
    </source>
</evidence>
<dbReference type="OrthoDB" id="6134293at2759"/>
<keyword evidence="13" id="KW-1185">Reference proteome</keyword>
<evidence type="ECO:0000256" key="7">
    <source>
        <dbReference type="ARBA" id="ARBA00023157"/>
    </source>
</evidence>
<dbReference type="SUPFAM" id="SSF49785">
    <property type="entry name" value="Galactose-binding domain-like"/>
    <property type="match status" value="1"/>
</dbReference>
<evidence type="ECO:0000259" key="10">
    <source>
        <dbReference type="PROSITE" id="PS50853"/>
    </source>
</evidence>
<comment type="similarity">
    <text evidence="2">Belongs to the fucolectin family.</text>
</comment>
<feature type="domain" description="Fibronectin type-III" evidence="10">
    <location>
        <begin position="307"/>
        <end position="412"/>
    </location>
</feature>
<evidence type="ECO:0000256" key="6">
    <source>
        <dbReference type="ARBA" id="ARBA00022837"/>
    </source>
</evidence>
<accession>R7UDP6</accession>
<dbReference type="Gene3D" id="2.60.120.260">
    <property type="entry name" value="Galactose-binding domain-like"/>
    <property type="match status" value="1"/>
</dbReference>
<dbReference type="Proteomes" id="UP000014760">
    <property type="component" value="Unassembled WGS sequence"/>
</dbReference>
<dbReference type="InterPro" id="IPR006585">
    <property type="entry name" value="FTP1"/>
</dbReference>
<feature type="signal peptide" evidence="9">
    <location>
        <begin position="1"/>
        <end position="24"/>
    </location>
</feature>
<name>R7UDP6_CAPTE</name>
<evidence type="ECO:0000256" key="8">
    <source>
        <dbReference type="SAM" id="Phobius"/>
    </source>
</evidence>
<dbReference type="CDD" id="cd00063">
    <property type="entry name" value="FN3"/>
    <property type="match status" value="1"/>
</dbReference>
<dbReference type="GO" id="GO:0046872">
    <property type="term" value="F:metal ion binding"/>
    <property type="evidence" value="ECO:0007669"/>
    <property type="project" value="UniProtKB-KW"/>
</dbReference>
<gene>
    <name evidence="11" type="ORF">CAPTEDRAFT_227235</name>
</gene>
<dbReference type="PROSITE" id="PS50853">
    <property type="entry name" value="FN3"/>
    <property type="match status" value="1"/>
</dbReference>
<feature type="transmembrane region" description="Helical" evidence="8">
    <location>
        <begin position="436"/>
        <end position="459"/>
    </location>
</feature>
<keyword evidence="4" id="KW-0479">Metal-binding</keyword>
<feature type="chain" id="PRO_5008787952" description="Fibronectin type-III domain-containing protein" evidence="9">
    <location>
        <begin position="25"/>
        <end position="536"/>
    </location>
</feature>
<reference evidence="12" key="3">
    <citation type="submission" date="2015-06" db="UniProtKB">
        <authorList>
            <consortium name="EnsemblMetazoa"/>
        </authorList>
    </citation>
    <scope>IDENTIFICATION</scope>
</reference>
<dbReference type="InterPro" id="IPR036116">
    <property type="entry name" value="FN3_sf"/>
</dbReference>
<dbReference type="EMBL" id="KB305088">
    <property type="protein sequence ID" value="ELU01382.1"/>
    <property type="molecule type" value="Genomic_DNA"/>
</dbReference>
<comment type="subunit">
    <text evidence="3">Homotrimer.</text>
</comment>
<evidence type="ECO:0000256" key="9">
    <source>
        <dbReference type="SAM" id="SignalP"/>
    </source>
</evidence>
<dbReference type="InterPro" id="IPR008979">
    <property type="entry name" value="Galactose-bd-like_sf"/>
</dbReference>
<dbReference type="Pfam" id="PF22633">
    <property type="entry name" value="F5_F8_type_C_2"/>
    <property type="match status" value="1"/>
</dbReference>
<dbReference type="InterPro" id="IPR051941">
    <property type="entry name" value="BG_Antigen-Binding_Lectin"/>
</dbReference>
<dbReference type="EnsemblMetazoa" id="CapteT227235">
    <property type="protein sequence ID" value="CapteP227235"/>
    <property type="gene ID" value="CapteG227235"/>
</dbReference>
<dbReference type="OMA" id="LCKEECV"/>
<organism evidence="11">
    <name type="scientific">Capitella teleta</name>
    <name type="common">Polychaete worm</name>
    <dbReference type="NCBI Taxonomy" id="283909"/>
    <lineage>
        <taxon>Eukaryota</taxon>
        <taxon>Metazoa</taxon>
        <taxon>Spiralia</taxon>
        <taxon>Lophotrochozoa</taxon>
        <taxon>Annelida</taxon>
        <taxon>Polychaeta</taxon>
        <taxon>Sedentaria</taxon>
        <taxon>Scolecida</taxon>
        <taxon>Capitellidae</taxon>
        <taxon>Capitella</taxon>
    </lineage>
</organism>
<protein>
    <recommendedName>
        <fullName evidence="10">Fibronectin type-III domain-containing protein</fullName>
    </recommendedName>
</protein>
<keyword evidence="8" id="KW-0812">Transmembrane</keyword>
<dbReference type="GO" id="GO:0001868">
    <property type="term" value="P:regulation of complement activation, lectin pathway"/>
    <property type="evidence" value="ECO:0007669"/>
    <property type="project" value="UniProtKB-ARBA"/>
</dbReference>
<keyword evidence="5" id="KW-0430">Lectin</keyword>
<dbReference type="GO" id="GO:0042806">
    <property type="term" value="F:fucose binding"/>
    <property type="evidence" value="ECO:0007669"/>
    <property type="project" value="UniProtKB-ARBA"/>
</dbReference>
<keyword evidence="8" id="KW-1133">Transmembrane helix</keyword>
<keyword evidence="7" id="KW-1015">Disulfide bond</keyword>
<dbReference type="SUPFAM" id="SSF49265">
    <property type="entry name" value="Fibronectin type III"/>
    <property type="match status" value="1"/>
</dbReference>
<evidence type="ECO:0000256" key="4">
    <source>
        <dbReference type="ARBA" id="ARBA00022723"/>
    </source>
</evidence>
<dbReference type="Pfam" id="PF00041">
    <property type="entry name" value="fn3"/>
    <property type="match status" value="1"/>
</dbReference>
<dbReference type="PANTHER" id="PTHR45713">
    <property type="entry name" value="FTP DOMAIN-CONTAINING PROTEIN"/>
    <property type="match status" value="1"/>
</dbReference>
<evidence type="ECO:0000256" key="2">
    <source>
        <dbReference type="ARBA" id="ARBA00010147"/>
    </source>
</evidence>
<evidence type="ECO:0000313" key="12">
    <source>
        <dbReference type="EnsemblMetazoa" id="CapteP227235"/>
    </source>
</evidence>
<dbReference type="Gene3D" id="2.60.40.10">
    <property type="entry name" value="Immunoglobulins"/>
    <property type="match status" value="1"/>
</dbReference>
<proteinExistence type="inferred from homology"/>
<evidence type="ECO:0000256" key="3">
    <source>
        <dbReference type="ARBA" id="ARBA00011233"/>
    </source>
</evidence>
<dbReference type="PANTHER" id="PTHR45713:SF6">
    <property type="entry name" value="F5_8 TYPE C DOMAIN-CONTAINING PROTEIN"/>
    <property type="match status" value="1"/>
</dbReference>
<evidence type="ECO:0000313" key="13">
    <source>
        <dbReference type="Proteomes" id="UP000014760"/>
    </source>
</evidence>
<dbReference type="InterPro" id="IPR013783">
    <property type="entry name" value="Ig-like_fold"/>
</dbReference>
<evidence type="ECO:0000256" key="5">
    <source>
        <dbReference type="ARBA" id="ARBA00022734"/>
    </source>
</evidence>
<evidence type="ECO:0000256" key="1">
    <source>
        <dbReference type="ARBA" id="ARBA00002219"/>
    </source>
</evidence>
<dbReference type="GO" id="GO:0010185">
    <property type="term" value="P:regulation of cellular defense response"/>
    <property type="evidence" value="ECO:0007669"/>
    <property type="project" value="UniProtKB-ARBA"/>
</dbReference>
<sequence>MVTSCGTNMDIQVAFFFLLPIASCVFGDGCLFPCRCNDQATCDPHTGSCSDSQCRGGLPLTPDDPGRFNWRGPACQIGNVAYGKPSAQSGVYEGMVSGYAVDGVIGGTREAWYHGCAHTDHEDGEAAWLYVNLQSLHQIHNVTVYNTFDSGGYPRMSNFSIRVGNTSDVNQHTECARKWETVGPGGLASLECQEKGRFVSFRREGGNEINLVTICEFVVIGEPITKEDQCLWDQCLWDQCLWDQCVWDQCLWYQCCKVGYFGHRCTEECGKCKNDACSTTNGHCSDGCQLWFIGDLCKIELRRPTLGGLYPSVRHLSKSSAIVTWTQDLKIPSSQSQYFGYTVTYAEGSGGFIDGPSVAHGVSAVQQSMTVSNIYAYRDYRFKVRIYREMDGKREYGWPSESTLIQLTTGAPSTSMITGLTDSFETTAHPSQTSDVIIAISAALGFLLFVFVVVILVLFSKRDRTKSSSRSTATVDQASPVAEGPAYANLGEVPSKANYAPSNHYESLTLDPMNDGNNQYASIEADYEEISEKDLS</sequence>
<dbReference type="EMBL" id="AMQN01009266">
    <property type="status" value="NOT_ANNOTATED_CDS"/>
    <property type="molecule type" value="Genomic_DNA"/>
</dbReference>
<reference evidence="13" key="1">
    <citation type="submission" date="2012-12" db="EMBL/GenBank/DDBJ databases">
        <authorList>
            <person name="Hellsten U."/>
            <person name="Grimwood J."/>
            <person name="Chapman J.A."/>
            <person name="Shapiro H."/>
            <person name="Aerts A."/>
            <person name="Otillar R.P."/>
            <person name="Terry A.Y."/>
            <person name="Boore J.L."/>
            <person name="Simakov O."/>
            <person name="Marletaz F."/>
            <person name="Cho S.-J."/>
            <person name="Edsinger-Gonzales E."/>
            <person name="Havlak P."/>
            <person name="Kuo D.-H."/>
            <person name="Larsson T."/>
            <person name="Lv J."/>
            <person name="Arendt D."/>
            <person name="Savage R."/>
            <person name="Osoegawa K."/>
            <person name="de Jong P."/>
            <person name="Lindberg D.R."/>
            <person name="Seaver E.C."/>
            <person name="Weisblat D.A."/>
            <person name="Putnam N.H."/>
            <person name="Grigoriev I.V."/>
            <person name="Rokhsar D.S."/>
        </authorList>
    </citation>
    <scope>NUCLEOTIDE SEQUENCE</scope>
    <source>
        <strain evidence="13">I ESC-2004</strain>
    </source>
</reference>
<comment type="function">
    <text evidence="1">Acts as a defensive agent. Recognizes blood group fucosylated oligosaccharides including A, B, H and Lewis B-type antigens. Does not recognize Lewis A antigen and has low affinity for monovalent haptens.</text>
</comment>
<keyword evidence="9" id="KW-0732">Signal</keyword>